<name>A0A843B6N8_9BURK</name>
<dbReference type="EMBL" id="JABBCQ020000018">
    <property type="protein sequence ID" value="MBI1626393.1"/>
    <property type="molecule type" value="Genomic_DNA"/>
</dbReference>
<dbReference type="GO" id="GO:0003676">
    <property type="term" value="F:nucleic acid binding"/>
    <property type="evidence" value="ECO:0007669"/>
    <property type="project" value="InterPro"/>
</dbReference>
<dbReference type="Pfam" id="PF00665">
    <property type="entry name" value="rve"/>
    <property type="match status" value="1"/>
</dbReference>
<feature type="domain" description="Integrase catalytic" evidence="1">
    <location>
        <begin position="130"/>
        <end position="304"/>
    </location>
</feature>
<comment type="caution">
    <text evidence="2">The sequence shown here is derived from an EMBL/GenBank/DDBJ whole genome shotgun (WGS) entry which is preliminary data.</text>
</comment>
<evidence type="ECO:0000313" key="2">
    <source>
        <dbReference type="EMBL" id="MBI1626393.1"/>
    </source>
</evidence>
<evidence type="ECO:0000259" key="1">
    <source>
        <dbReference type="PROSITE" id="PS50994"/>
    </source>
</evidence>
<dbReference type="Proteomes" id="UP000530032">
    <property type="component" value="Unassembled WGS sequence"/>
</dbReference>
<dbReference type="PANTHER" id="PTHR35004:SF7">
    <property type="entry name" value="INTEGRASE PROTEIN"/>
    <property type="match status" value="1"/>
</dbReference>
<sequence>MLIALHKNARTTPAVRAEIAASSETASALAQRFGITEQTVYKWKKRSVFGDRSHTAHRLQTVLTPAQESVVVHLRRTLLLPLDDLLAVTREFICPHVSRSCLDRCLRRHGAGNLNALRPQESAVTHKAFKSYEPGYVHMDVKYLPQMQDESSRRYLFVAIDRATRWVFVRLLSNKTAASAQAFLKALHKACPIKINKLLTDNGKEFTDRLFASREREPSGNHEFDQLCREFGIEHRLTKPRTPRTNGMVERFNGRIADVLKTHRFNSREDMAQTLLRYVALYNHQLPQSALKSSTPMQAMKEWYQTHPHLFHKRPYDPLGCDM</sequence>
<dbReference type="AlphaFoldDB" id="A0A843B6N8"/>
<dbReference type="InterPro" id="IPR047656">
    <property type="entry name" value="IS481-like_transpos"/>
</dbReference>
<dbReference type="RefSeq" id="WP_198461715.1">
    <property type="nucleotide sequence ID" value="NZ_JABBCQ020000018.1"/>
</dbReference>
<evidence type="ECO:0000313" key="3">
    <source>
        <dbReference type="Proteomes" id="UP000530032"/>
    </source>
</evidence>
<dbReference type="InterPro" id="IPR012337">
    <property type="entry name" value="RNaseH-like_sf"/>
</dbReference>
<protein>
    <submittedName>
        <fullName evidence="2">IS481 family transposase</fullName>
    </submittedName>
</protein>
<keyword evidence="3" id="KW-1185">Reference proteome</keyword>
<dbReference type="SUPFAM" id="SSF53098">
    <property type="entry name" value="Ribonuclease H-like"/>
    <property type="match status" value="1"/>
</dbReference>
<dbReference type="InterPro" id="IPR001584">
    <property type="entry name" value="Integrase_cat-core"/>
</dbReference>
<proteinExistence type="predicted"/>
<reference evidence="2" key="1">
    <citation type="submission" date="2020-12" db="EMBL/GenBank/DDBJ databases">
        <title>Comamonas sp. nov., isolated from stream water.</title>
        <authorList>
            <person name="Park K.-H."/>
        </authorList>
    </citation>
    <scope>NUCLEOTIDE SEQUENCE</scope>
    <source>
        <strain evidence="2">EJ-4</strain>
    </source>
</reference>
<dbReference type="PROSITE" id="PS50994">
    <property type="entry name" value="INTEGRASE"/>
    <property type="match status" value="1"/>
</dbReference>
<accession>A0A843B6N8</accession>
<dbReference type="NCBIfam" id="NF033577">
    <property type="entry name" value="transpos_IS481"/>
    <property type="match status" value="1"/>
</dbReference>
<dbReference type="InterPro" id="IPR009057">
    <property type="entry name" value="Homeodomain-like_sf"/>
</dbReference>
<dbReference type="InterPro" id="IPR036397">
    <property type="entry name" value="RNaseH_sf"/>
</dbReference>
<organism evidence="2 3">
    <name type="scientific">Comamonas suwonensis</name>
    <dbReference type="NCBI Taxonomy" id="2606214"/>
    <lineage>
        <taxon>Bacteria</taxon>
        <taxon>Pseudomonadati</taxon>
        <taxon>Pseudomonadota</taxon>
        <taxon>Betaproteobacteria</taxon>
        <taxon>Burkholderiales</taxon>
        <taxon>Comamonadaceae</taxon>
        <taxon>Comamonas</taxon>
    </lineage>
</organism>
<dbReference type="GO" id="GO:0015074">
    <property type="term" value="P:DNA integration"/>
    <property type="evidence" value="ECO:0007669"/>
    <property type="project" value="InterPro"/>
</dbReference>
<dbReference type="SUPFAM" id="SSF46689">
    <property type="entry name" value="Homeodomain-like"/>
    <property type="match status" value="1"/>
</dbReference>
<dbReference type="Gene3D" id="3.30.420.10">
    <property type="entry name" value="Ribonuclease H-like superfamily/Ribonuclease H"/>
    <property type="match status" value="1"/>
</dbReference>
<dbReference type="PANTHER" id="PTHR35004">
    <property type="entry name" value="TRANSPOSASE RV3428C-RELATED"/>
    <property type="match status" value="1"/>
</dbReference>
<gene>
    <name evidence="2" type="ORF">HF327_018065</name>
</gene>